<evidence type="ECO:0000313" key="1">
    <source>
        <dbReference type="EMBL" id="QNP71573.1"/>
    </source>
</evidence>
<keyword evidence="2" id="KW-1185">Reference proteome</keyword>
<protein>
    <submittedName>
        <fullName evidence="1">Uncharacterized protein</fullName>
    </submittedName>
</protein>
<dbReference type="AlphaFoldDB" id="A0A7H0IFK7"/>
<dbReference type="EMBL" id="CP060828">
    <property type="protein sequence ID" value="QNP71573.1"/>
    <property type="molecule type" value="Genomic_DNA"/>
</dbReference>
<gene>
    <name evidence="1" type="ORF">IAG44_20495</name>
</gene>
<accession>A0A7H0IFK7</accession>
<evidence type="ECO:0000313" key="2">
    <source>
        <dbReference type="Proteomes" id="UP000516052"/>
    </source>
</evidence>
<dbReference type="RefSeq" id="WP_187748542.1">
    <property type="nucleotide sequence ID" value="NZ_CP060828.1"/>
</dbReference>
<name>A0A7H0IFK7_9ACTN</name>
<proteinExistence type="predicted"/>
<dbReference type="Proteomes" id="UP000516052">
    <property type="component" value="Chromosome"/>
</dbReference>
<sequence length="59" mass="6467">MPENRCPRCGGLLGERPARSRLTADREVLICTPCGTDEAVREATGRSPIPFDDWPLRAG</sequence>
<reference evidence="1 2" key="1">
    <citation type="submission" date="2020-08" db="EMBL/GenBank/DDBJ databases">
        <title>A novel species.</title>
        <authorList>
            <person name="Gao J."/>
        </authorList>
    </citation>
    <scope>NUCLEOTIDE SEQUENCE [LARGE SCALE GENOMIC DNA]</scope>
    <source>
        <strain evidence="1 2">CRXT-G-22</strain>
    </source>
</reference>
<dbReference type="KEGG" id="sroi:IAG44_20495"/>
<organism evidence="1 2">
    <name type="scientific">Streptomyces roseirectus</name>
    <dbReference type="NCBI Taxonomy" id="2768066"/>
    <lineage>
        <taxon>Bacteria</taxon>
        <taxon>Bacillati</taxon>
        <taxon>Actinomycetota</taxon>
        <taxon>Actinomycetes</taxon>
        <taxon>Kitasatosporales</taxon>
        <taxon>Streptomycetaceae</taxon>
        <taxon>Streptomyces</taxon>
    </lineage>
</organism>